<name>A0A151XJG4_9HYME</name>
<proteinExistence type="predicted"/>
<dbReference type="GO" id="GO:0006310">
    <property type="term" value="P:DNA recombination"/>
    <property type="evidence" value="ECO:0007669"/>
    <property type="project" value="UniProtKB-KW"/>
</dbReference>
<dbReference type="Gene3D" id="1.10.443.10">
    <property type="entry name" value="Intergrase catalytic core"/>
    <property type="match status" value="1"/>
</dbReference>
<dbReference type="Pfam" id="PF00589">
    <property type="entry name" value="Phage_integrase"/>
    <property type="match status" value="1"/>
</dbReference>
<evidence type="ECO:0000313" key="4">
    <source>
        <dbReference type="Proteomes" id="UP000075809"/>
    </source>
</evidence>
<protein>
    <recommendedName>
        <fullName evidence="2">Tyr recombinase domain-containing protein</fullName>
    </recommendedName>
</protein>
<accession>A0A151XJG4</accession>
<dbReference type="EMBL" id="KQ982066">
    <property type="protein sequence ID" value="KYQ60563.1"/>
    <property type="molecule type" value="Genomic_DNA"/>
</dbReference>
<dbReference type="Proteomes" id="UP000075809">
    <property type="component" value="Unassembled WGS sequence"/>
</dbReference>
<dbReference type="AlphaFoldDB" id="A0A151XJG4"/>
<dbReference type="SUPFAM" id="SSF56349">
    <property type="entry name" value="DNA breaking-rejoining enzymes"/>
    <property type="match status" value="1"/>
</dbReference>
<dbReference type="InterPro" id="IPR011010">
    <property type="entry name" value="DNA_brk_join_enz"/>
</dbReference>
<feature type="domain" description="Tyr recombinase" evidence="2">
    <location>
        <begin position="150"/>
        <end position="306"/>
    </location>
</feature>
<keyword evidence="4" id="KW-1185">Reference proteome</keyword>
<dbReference type="PANTHER" id="PTHR35617:SF3">
    <property type="entry name" value="CORE-BINDING (CB) DOMAIN-CONTAINING PROTEIN"/>
    <property type="match status" value="1"/>
</dbReference>
<dbReference type="GO" id="GO:0015074">
    <property type="term" value="P:DNA integration"/>
    <property type="evidence" value="ECO:0007669"/>
    <property type="project" value="InterPro"/>
</dbReference>
<dbReference type="InterPro" id="IPR013762">
    <property type="entry name" value="Integrase-like_cat_sf"/>
</dbReference>
<evidence type="ECO:0000313" key="3">
    <source>
        <dbReference type="EMBL" id="KYQ60563.1"/>
    </source>
</evidence>
<sequence>MTFSCWDYLSLNAGQTSLHPWISSSPWDFVLVNFLKSCLRPSTSCKYLDFIFHSIKQSISIPRRRENLRDLTTKIARLSKCPIRLFASFIGSLISVCPAVQYGLLYTKSFEKEAALKPQRPRYDFIWNPAPVIAKLASIYPYEGIPLRRITTKLVLLLALGMGQRAAIRLSQISISEKIIIRCPDRTKTSAPGRYQPFFCFSRFLEQENLCIVRLTEHYIERTRALRPSSCDSLFISLSKPFRAVKAQTLSRWIKQGLREAGINTETFSVHSTRHASTSRAAQKGVSSDLIKRAAGWTGESRVFANFYNRPIINPEEYSNAVLLI</sequence>
<dbReference type="InterPro" id="IPR002104">
    <property type="entry name" value="Integrase_catalytic"/>
</dbReference>
<reference evidence="3 4" key="1">
    <citation type="submission" date="2015-09" db="EMBL/GenBank/DDBJ databases">
        <title>Trachymyrmex zeteki WGS genome.</title>
        <authorList>
            <person name="Nygaard S."/>
            <person name="Hu H."/>
            <person name="Boomsma J."/>
            <person name="Zhang G."/>
        </authorList>
    </citation>
    <scope>NUCLEOTIDE SEQUENCE [LARGE SCALE GENOMIC DNA]</scope>
    <source>
        <strain evidence="3">Tzet28-1</strain>
        <tissue evidence="3">Whole body</tissue>
    </source>
</reference>
<organism evidence="3 4">
    <name type="scientific">Mycetomoellerius zeteki</name>
    <dbReference type="NCBI Taxonomy" id="64791"/>
    <lineage>
        <taxon>Eukaryota</taxon>
        <taxon>Metazoa</taxon>
        <taxon>Ecdysozoa</taxon>
        <taxon>Arthropoda</taxon>
        <taxon>Hexapoda</taxon>
        <taxon>Insecta</taxon>
        <taxon>Pterygota</taxon>
        <taxon>Neoptera</taxon>
        <taxon>Endopterygota</taxon>
        <taxon>Hymenoptera</taxon>
        <taxon>Apocrita</taxon>
        <taxon>Aculeata</taxon>
        <taxon>Formicoidea</taxon>
        <taxon>Formicidae</taxon>
        <taxon>Myrmicinae</taxon>
        <taxon>Mycetomoellerius</taxon>
    </lineage>
</organism>
<evidence type="ECO:0000259" key="2">
    <source>
        <dbReference type="Pfam" id="PF00589"/>
    </source>
</evidence>
<dbReference type="GO" id="GO:0003677">
    <property type="term" value="F:DNA binding"/>
    <property type="evidence" value="ECO:0007669"/>
    <property type="project" value="InterPro"/>
</dbReference>
<evidence type="ECO:0000256" key="1">
    <source>
        <dbReference type="ARBA" id="ARBA00023172"/>
    </source>
</evidence>
<gene>
    <name evidence="3" type="ORF">ALC60_00382</name>
</gene>
<dbReference type="PANTHER" id="PTHR35617">
    <property type="entry name" value="PHAGE_INTEGRASE DOMAIN-CONTAINING PROTEIN"/>
    <property type="match status" value="1"/>
</dbReference>
<dbReference type="STRING" id="64791.A0A151XJG4"/>
<keyword evidence="1" id="KW-0233">DNA recombination</keyword>